<dbReference type="InterPro" id="IPR011055">
    <property type="entry name" value="Dup_hybrid_motif"/>
</dbReference>
<dbReference type="PANTHER" id="PTHR21666:SF270">
    <property type="entry name" value="MUREIN HYDROLASE ACTIVATOR ENVC"/>
    <property type="match status" value="1"/>
</dbReference>
<evidence type="ECO:0000256" key="1">
    <source>
        <dbReference type="SAM" id="MobiDB-lite"/>
    </source>
</evidence>
<dbReference type="EMBL" id="ATAY01000015">
    <property type="protein sequence ID" value="EPR13745.1"/>
    <property type="molecule type" value="Genomic_DNA"/>
</dbReference>
<dbReference type="PATRIC" id="fig|1330534.3.peg.635"/>
<proteinExistence type="predicted"/>
<dbReference type="InterPro" id="IPR016047">
    <property type="entry name" value="M23ase_b-sheet_dom"/>
</dbReference>
<dbReference type="Gene3D" id="2.70.70.10">
    <property type="entry name" value="Glucose Permease (Domain IIA)"/>
    <property type="match status" value="1"/>
</dbReference>
<sequence>MKKLIPDENNWKNKLSKFFSSKGLYVVLAVCIIVVAATAILLTTQNMNSDVGMDTGKIIPGEVANAGQDEASKAVSGKLDKTGAANQAAGVNNAQSAANETAKSTPTPPKSGTGKSKSASASVNAIVKFSFRPVEGPVMKDFTRDINTFSESKTLGDIRAHDGIDFKVEKLTKVRAVASGTISKVEDNANGITVEITHSNNLKTRYAGLSKQNLEDISCGLKVKANDIIGLVGDPIQIECEDGPHLHFQVLKNGKSVDPSPYLSVPSTAKGQGK</sequence>
<gene>
    <name evidence="4" type="ORF">L323_03185</name>
</gene>
<evidence type="ECO:0000259" key="3">
    <source>
        <dbReference type="Pfam" id="PF01551"/>
    </source>
</evidence>
<dbReference type="OrthoDB" id="9801106at2"/>
<feature type="domain" description="M23ase beta-sheet core" evidence="3">
    <location>
        <begin position="160"/>
        <end position="259"/>
    </location>
</feature>
<feature type="region of interest" description="Disordered" evidence="1">
    <location>
        <begin position="89"/>
        <end position="118"/>
    </location>
</feature>
<dbReference type="RefSeq" id="WP_020814258.1">
    <property type="nucleotide sequence ID" value="NZ_ATAY01000015.1"/>
</dbReference>
<reference evidence="4 5" key="1">
    <citation type="journal article" date="2013" name="Genome Announc.">
        <title>Draft Genome Sequence of the Cellulolytic Bacterium Clostridium papyrosolvens C7 (ATCC 700395).</title>
        <authorList>
            <person name="Zepeda V."/>
            <person name="Dassa B."/>
            <person name="Borovok I."/>
            <person name="Lamed R."/>
            <person name="Bayer E.A."/>
            <person name="Cate J.H."/>
        </authorList>
    </citation>
    <scope>NUCLEOTIDE SEQUENCE [LARGE SCALE GENOMIC DNA]</scope>
    <source>
        <strain evidence="4 5">C7</strain>
    </source>
</reference>
<dbReference type="GO" id="GO:0004222">
    <property type="term" value="F:metalloendopeptidase activity"/>
    <property type="evidence" value="ECO:0007669"/>
    <property type="project" value="TreeGrafter"/>
</dbReference>
<organism evidence="4 5">
    <name type="scientific">Ruminiclostridium papyrosolvens C7</name>
    <dbReference type="NCBI Taxonomy" id="1330534"/>
    <lineage>
        <taxon>Bacteria</taxon>
        <taxon>Bacillati</taxon>
        <taxon>Bacillota</taxon>
        <taxon>Clostridia</taxon>
        <taxon>Eubacteriales</taxon>
        <taxon>Oscillospiraceae</taxon>
        <taxon>Ruminiclostridium</taxon>
    </lineage>
</organism>
<dbReference type="Pfam" id="PF01551">
    <property type="entry name" value="Peptidase_M23"/>
    <property type="match status" value="1"/>
</dbReference>
<dbReference type="Proteomes" id="UP000016860">
    <property type="component" value="Unassembled WGS sequence"/>
</dbReference>
<dbReference type="CDD" id="cd12797">
    <property type="entry name" value="M23_peptidase"/>
    <property type="match status" value="1"/>
</dbReference>
<dbReference type="PANTHER" id="PTHR21666">
    <property type="entry name" value="PEPTIDASE-RELATED"/>
    <property type="match status" value="1"/>
</dbReference>
<comment type="caution">
    <text evidence="4">The sequence shown here is derived from an EMBL/GenBank/DDBJ whole genome shotgun (WGS) entry which is preliminary data.</text>
</comment>
<keyword evidence="2" id="KW-1133">Transmembrane helix</keyword>
<protein>
    <submittedName>
        <fullName evidence="4">Peptidase M23</fullName>
    </submittedName>
</protein>
<dbReference type="AlphaFoldDB" id="U4R6P5"/>
<dbReference type="InterPro" id="IPR050570">
    <property type="entry name" value="Cell_wall_metabolism_enzyme"/>
</dbReference>
<evidence type="ECO:0000313" key="4">
    <source>
        <dbReference type="EMBL" id="EPR13745.1"/>
    </source>
</evidence>
<keyword evidence="2" id="KW-0812">Transmembrane</keyword>
<feature type="transmembrane region" description="Helical" evidence="2">
    <location>
        <begin position="23"/>
        <end position="43"/>
    </location>
</feature>
<evidence type="ECO:0000313" key="5">
    <source>
        <dbReference type="Proteomes" id="UP000016860"/>
    </source>
</evidence>
<evidence type="ECO:0000256" key="2">
    <source>
        <dbReference type="SAM" id="Phobius"/>
    </source>
</evidence>
<dbReference type="SUPFAM" id="SSF51261">
    <property type="entry name" value="Duplicated hybrid motif"/>
    <property type="match status" value="1"/>
</dbReference>
<name>U4R6P5_9FIRM</name>
<accession>U4R6P5</accession>
<keyword evidence="2" id="KW-0472">Membrane</keyword>
<dbReference type="STRING" id="1330534.L323_03185"/>